<dbReference type="OrthoDB" id="9764808at2"/>
<dbReference type="InterPro" id="IPR037522">
    <property type="entry name" value="HD_GYP_dom"/>
</dbReference>
<dbReference type="EMBL" id="CP001013">
    <property type="protein sequence ID" value="ACB33884.1"/>
    <property type="molecule type" value="Genomic_DNA"/>
</dbReference>
<dbReference type="RefSeq" id="WP_012346645.1">
    <property type="nucleotide sequence ID" value="NC_010524.1"/>
</dbReference>
<dbReference type="HOGENOM" id="CLU_000445_92_1_4"/>
<dbReference type="Gene3D" id="1.10.3210.10">
    <property type="entry name" value="Hypothetical protein af1432"/>
    <property type="match status" value="1"/>
</dbReference>
<dbReference type="InterPro" id="IPR021812">
    <property type="entry name" value="DUF3391"/>
</dbReference>
<accession>B1XXA3</accession>
<dbReference type="eggNOG" id="COG2206">
    <property type="taxonomic scope" value="Bacteria"/>
</dbReference>
<gene>
    <name evidence="2" type="ordered locus">Lcho_1617</name>
</gene>
<dbReference type="STRING" id="395495.Lcho_1617"/>
<dbReference type="AlphaFoldDB" id="B1XXA3"/>
<dbReference type="Pfam" id="PF13487">
    <property type="entry name" value="HD_5"/>
    <property type="match status" value="1"/>
</dbReference>
<evidence type="ECO:0000313" key="2">
    <source>
        <dbReference type="EMBL" id="ACB33884.1"/>
    </source>
</evidence>
<dbReference type="GO" id="GO:0008081">
    <property type="term" value="F:phosphoric diester hydrolase activity"/>
    <property type="evidence" value="ECO:0007669"/>
    <property type="project" value="UniProtKB-ARBA"/>
</dbReference>
<dbReference type="SUPFAM" id="SSF109604">
    <property type="entry name" value="HD-domain/PDEase-like"/>
    <property type="match status" value="1"/>
</dbReference>
<proteinExistence type="predicted"/>
<dbReference type="InterPro" id="IPR003607">
    <property type="entry name" value="HD/PDEase_dom"/>
</dbReference>
<dbReference type="CDD" id="cd00077">
    <property type="entry name" value="HDc"/>
    <property type="match status" value="1"/>
</dbReference>
<dbReference type="Pfam" id="PF11871">
    <property type="entry name" value="DUF3391"/>
    <property type="match status" value="1"/>
</dbReference>
<evidence type="ECO:0000259" key="1">
    <source>
        <dbReference type="PROSITE" id="PS51832"/>
    </source>
</evidence>
<sequence>MLKKIRTDQLRLGMFLHELCGSWMDHPFWRAKFVLQDADDLRRLRECGISEVWIDTALGLDVDGGLSQAEVALQVEEELEVAAVALPAPAPVATSTRDELARAALVSDQAKLKVQSLFGEARMGQAIHVEGCLPLVDDIIGSVARNQGALVSLVRLKAQDEYTYMHSVAVCALMVALARTLKLPDDEVRAAGLAGLLHDMGKARIPLAVLNKPGRLTDDEFRVMRQHPAWGHDLLLTSGDAPAMALDVCLHHHEKVDGSGYPHALKADQISLHAQMGAVCDVYDAVTSARPYKAPWDPGEAVRQMAQWKGHFNPKVFQAFVKTVGIYPIGTLVKLQSGRLGVVTEQNAESLLTPRVKVFFSTRSMLPVRQEVLDLAERTAADRIVSVEQPEKWNFKGLDDLWIDGALPRR</sequence>
<dbReference type="KEGG" id="lch:Lcho_1617"/>
<keyword evidence="2" id="KW-0378">Hydrolase</keyword>
<organism evidence="2 3">
    <name type="scientific">Leptothrix cholodnii (strain ATCC 51168 / LMG 8142 / SP-6)</name>
    <name type="common">Leptothrix discophora (strain SP-6)</name>
    <dbReference type="NCBI Taxonomy" id="395495"/>
    <lineage>
        <taxon>Bacteria</taxon>
        <taxon>Pseudomonadati</taxon>
        <taxon>Pseudomonadota</taxon>
        <taxon>Betaproteobacteria</taxon>
        <taxon>Burkholderiales</taxon>
        <taxon>Sphaerotilaceae</taxon>
        <taxon>Leptothrix</taxon>
    </lineage>
</organism>
<evidence type="ECO:0000313" key="3">
    <source>
        <dbReference type="Proteomes" id="UP000001693"/>
    </source>
</evidence>
<keyword evidence="3" id="KW-1185">Reference proteome</keyword>
<dbReference type="SMART" id="SM00471">
    <property type="entry name" value="HDc"/>
    <property type="match status" value="1"/>
</dbReference>
<dbReference type="Proteomes" id="UP000001693">
    <property type="component" value="Chromosome"/>
</dbReference>
<reference evidence="2 3" key="1">
    <citation type="submission" date="2008-03" db="EMBL/GenBank/DDBJ databases">
        <title>Complete sequence of Leptothrix cholodnii SP-6.</title>
        <authorList>
            <consortium name="US DOE Joint Genome Institute"/>
            <person name="Copeland A."/>
            <person name="Lucas S."/>
            <person name="Lapidus A."/>
            <person name="Glavina del Rio T."/>
            <person name="Dalin E."/>
            <person name="Tice H."/>
            <person name="Bruce D."/>
            <person name="Goodwin L."/>
            <person name="Pitluck S."/>
            <person name="Chertkov O."/>
            <person name="Brettin T."/>
            <person name="Detter J.C."/>
            <person name="Han C."/>
            <person name="Kuske C.R."/>
            <person name="Schmutz J."/>
            <person name="Larimer F."/>
            <person name="Land M."/>
            <person name="Hauser L."/>
            <person name="Kyrpides N."/>
            <person name="Lykidis A."/>
            <person name="Emerson D."/>
            <person name="Richardson P."/>
        </authorList>
    </citation>
    <scope>NUCLEOTIDE SEQUENCE [LARGE SCALE GENOMIC DNA]</scope>
    <source>
        <strain evidence="3">ATCC 51168 / LMG 8142 / SP-6</strain>
    </source>
</reference>
<dbReference type="PANTHER" id="PTHR43155:SF2">
    <property type="entry name" value="CYCLIC DI-GMP PHOSPHODIESTERASE PA4108"/>
    <property type="match status" value="1"/>
</dbReference>
<dbReference type="PANTHER" id="PTHR43155">
    <property type="entry name" value="CYCLIC DI-GMP PHOSPHODIESTERASE PA4108-RELATED"/>
    <property type="match status" value="1"/>
</dbReference>
<dbReference type="PROSITE" id="PS51832">
    <property type="entry name" value="HD_GYP"/>
    <property type="match status" value="1"/>
</dbReference>
<feature type="domain" description="HD-GYP" evidence="1">
    <location>
        <begin position="141"/>
        <end position="336"/>
    </location>
</feature>
<protein>
    <submittedName>
        <fullName evidence="2">Metal dependent phosphohydrolase</fullName>
    </submittedName>
</protein>
<name>B1XXA3_LEPCP</name>